<dbReference type="InterPro" id="IPR011110">
    <property type="entry name" value="Reg_prop"/>
</dbReference>
<dbReference type="EMBL" id="JACXAA010000003">
    <property type="protein sequence ID" value="MBD2753410.1"/>
    <property type="molecule type" value="Genomic_DNA"/>
</dbReference>
<keyword evidence="2" id="KW-0472">Membrane</keyword>
<reference evidence="5" key="1">
    <citation type="submission" date="2020-09" db="EMBL/GenBank/DDBJ databases">
        <authorList>
            <person name="Kim M.K."/>
        </authorList>
    </citation>
    <scope>NUCLEOTIDE SEQUENCE</scope>
    <source>
        <strain evidence="5">BT704</strain>
    </source>
</reference>
<keyword evidence="2" id="KW-1133">Transmembrane helix</keyword>
<dbReference type="Pfam" id="PF07730">
    <property type="entry name" value="HisKA_3"/>
    <property type="match status" value="1"/>
</dbReference>
<dbReference type="InterPro" id="IPR013783">
    <property type="entry name" value="Ig-like_fold"/>
</dbReference>
<dbReference type="Proteomes" id="UP000653797">
    <property type="component" value="Unassembled WGS sequence"/>
</dbReference>
<dbReference type="GO" id="GO:0016020">
    <property type="term" value="C:membrane"/>
    <property type="evidence" value="ECO:0007669"/>
    <property type="project" value="InterPro"/>
</dbReference>
<sequence>MARFLLLFLLVSVFCRVGQAQDRPRLDTPYVLEHFSQERGLSQGTGYDIDQFDDYMWFATQDGLNRFDGYEFKVFRPGGKHSLNNSVVQALLADSKGRFWVGTGGGLNVYDKTNEQFDQVSNVFKREHLLDTVSIEKLLEDRRGNIWVMTDERGLYRIDPNTQKINSYFPDDNSLYNLCLSLDGELWVSTYQGIYRYDASRNAFRTVINQQQLGTQSLLGSIVFDNQGNLWIGTREDGVFVVQAPLADRSVRHYRQGTTEQTLSSNEMTALLRDHLGRIWIGSRTGGLSLYDPTRQTFTQLVHSRNNPRSLAENSVWSLYEDRLGIIWIGFSSHGIDKYDPHRLLFHTLQRDADNSSRSLPDNMIFRLFGQDDDLFIGTGTGGLARYSLTTKQVTPLLTTGGVHRSDDVVSNEVRVIVGDSDKKLWLANVHGLIHYDPVKCTYQSYKFTDTRRQLYVYAAHVLKDSVGRVQEIWTGGGAGLSRFNVLTKQWINWDDIPAIKAVATYTVRLMYADARQNLWLGTLGHGLIRYNLKTRKVTTFDRKNGLACTNIRSMLADREKLWIGTDCGLFLLNLNTYQLKKHYSASAPSAAFRLPNDVIYGILTDNQGYLWLSSNKGLTRFSPVRGIAKNYDRNDGLQSDEFNTNVCYRRPDGTLFFGGINGINFFKPDDVKKNTFVPPVRITNVTVLDSAYAPNQPQLTLCYDQNFIDFTFTALNFSNTDKNQYQYQLEGIDPTWVYAQHRRYANYTNLPPGHYVFRVKGSNDDGVWNEQGASIQILIEPPFWATWWFRALLIVLLLGGMYGLYRYRIYVLKSRQAHELRVSIRTQELERQRVAKELHDGVGANLAVLKMYLASLGTPNLSVEDLKTRSLSVLKASIDDIRSIIHDMHPRSLTEAGLVPTIQELVSLLNESQQLSITFVAQHVPQKLSSTVEINVFRVVQELVQNAVKHSQASDVWLTLRYEEGTLQLTYRDNGRGFNPSLAERPSGNGLVNIRQRIALLKGTCQFTSSENQGTTVDINVPV</sequence>
<feature type="transmembrane region" description="Helical" evidence="2">
    <location>
        <begin position="788"/>
        <end position="806"/>
    </location>
</feature>
<dbReference type="SUPFAM" id="SSF63829">
    <property type="entry name" value="Calcium-dependent phosphotriesterase"/>
    <property type="match status" value="2"/>
</dbReference>
<dbReference type="PANTHER" id="PTHR43547:SF2">
    <property type="entry name" value="HYBRID SIGNAL TRANSDUCTION HISTIDINE KINASE C"/>
    <property type="match status" value="1"/>
</dbReference>
<evidence type="ECO:0000313" key="5">
    <source>
        <dbReference type="EMBL" id="MBD2753410.1"/>
    </source>
</evidence>
<dbReference type="Gene3D" id="1.20.5.1930">
    <property type="match status" value="1"/>
</dbReference>
<organism evidence="5 6">
    <name type="scientific">Spirosoma validum</name>
    <dbReference type="NCBI Taxonomy" id="2771355"/>
    <lineage>
        <taxon>Bacteria</taxon>
        <taxon>Pseudomonadati</taxon>
        <taxon>Bacteroidota</taxon>
        <taxon>Cytophagia</taxon>
        <taxon>Cytophagales</taxon>
        <taxon>Cytophagaceae</taxon>
        <taxon>Spirosoma</taxon>
    </lineage>
</organism>
<dbReference type="InterPro" id="IPR005467">
    <property type="entry name" value="His_kinase_dom"/>
</dbReference>
<evidence type="ECO:0000256" key="2">
    <source>
        <dbReference type="SAM" id="Phobius"/>
    </source>
</evidence>
<comment type="caution">
    <text evidence="5">The sequence shown here is derived from an EMBL/GenBank/DDBJ whole genome shotgun (WGS) entry which is preliminary data.</text>
</comment>
<feature type="chain" id="PRO_5038078761" description="Histidine kinase domain-containing protein" evidence="3">
    <location>
        <begin position="21"/>
        <end position="1024"/>
    </location>
</feature>
<feature type="signal peptide" evidence="3">
    <location>
        <begin position="1"/>
        <end position="20"/>
    </location>
</feature>
<dbReference type="Gene3D" id="2.130.10.10">
    <property type="entry name" value="YVTN repeat-like/Quinoprotein amine dehydrogenase"/>
    <property type="match status" value="3"/>
</dbReference>
<gene>
    <name evidence="5" type="ORF">IC230_10955</name>
</gene>
<evidence type="ECO:0000313" key="6">
    <source>
        <dbReference type="Proteomes" id="UP000653797"/>
    </source>
</evidence>
<dbReference type="PANTHER" id="PTHR43547">
    <property type="entry name" value="TWO-COMPONENT HISTIDINE KINASE"/>
    <property type="match status" value="1"/>
</dbReference>
<keyword evidence="6" id="KW-1185">Reference proteome</keyword>
<dbReference type="Pfam" id="PF02518">
    <property type="entry name" value="HATPase_c"/>
    <property type="match status" value="1"/>
</dbReference>
<evidence type="ECO:0000256" key="1">
    <source>
        <dbReference type="ARBA" id="ARBA00022553"/>
    </source>
</evidence>
<keyword evidence="1" id="KW-0597">Phosphoprotein</keyword>
<keyword evidence="3" id="KW-0732">Signal</keyword>
<dbReference type="Pfam" id="PF07495">
    <property type="entry name" value="Y_Y_Y"/>
    <property type="match status" value="1"/>
</dbReference>
<accession>A0A927B0Q0</accession>
<dbReference type="SMART" id="SM00387">
    <property type="entry name" value="HATPase_c"/>
    <property type="match status" value="1"/>
</dbReference>
<dbReference type="GO" id="GO:0000155">
    <property type="term" value="F:phosphorelay sensor kinase activity"/>
    <property type="evidence" value="ECO:0007669"/>
    <property type="project" value="InterPro"/>
</dbReference>
<dbReference type="InterPro" id="IPR011712">
    <property type="entry name" value="Sig_transdc_His_kin_sub3_dim/P"/>
</dbReference>
<proteinExistence type="predicted"/>
<evidence type="ECO:0000259" key="4">
    <source>
        <dbReference type="PROSITE" id="PS50109"/>
    </source>
</evidence>
<dbReference type="InterPro" id="IPR015943">
    <property type="entry name" value="WD40/YVTN_repeat-like_dom_sf"/>
</dbReference>
<dbReference type="PROSITE" id="PS50109">
    <property type="entry name" value="HIS_KIN"/>
    <property type="match status" value="1"/>
</dbReference>
<dbReference type="GO" id="GO:0046983">
    <property type="term" value="F:protein dimerization activity"/>
    <property type="evidence" value="ECO:0007669"/>
    <property type="project" value="InterPro"/>
</dbReference>
<protein>
    <recommendedName>
        <fullName evidence="4">Histidine kinase domain-containing protein</fullName>
    </recommendedName>
</protein>
<dbReference type="AlphaFoldDB" id="A0A927B0Q0"/>
<dbReference type="InterPro" id="IPR011123">
    <property type="entry name" value="Y_Y_Y"/>
</dbReference>
<dbReference type="CDD" id="cd16917">
    <property type="entry name" value="HATPase_UhpB-NarQ-NarX-like"/>
    <property type="match status" value="1"/>
</dbReference>
<dbReference type="Gene3D" id="3.30.565.10">
    <property type="entry name" value="Histidine kinase-like ATPase, C-terminal domain"/>
    <property type="match status" value="1"/>
</dbReference>
<name>A0A927B0Q0_9BACT</name>
<dbReference type="RefSeq" id="WP_191039028.1">
    <property type="nucleotide sequence ID" value="NZ_JACXAA010000003.1"/>
</dbReference>
<dbReference type="SUPFAM" id="SSF50969">
    <property type="entry name" value="YVTN repeat-like/Quinoprotein amine dehydrogenase"/>
    <property type="match status" value="1"/>
</dbReference>
<dbReference type="SUPFAM" id="SSF55874">
    <property type="entry name" value="ATPase domain of HSP90 chaperone/DNA topoisomerase II/histidine kinase"/>
    <property type="match status" value="1"/>
</dbReference>
<evidence type="ECO:0000256" key="3">
    <source>
        <dbReference type="SAM" id="SignalP"/>
    </source>
</evidence>
<dbReference type="InterPro" id="IPR011044">
    <property type="entry name" value="Quino_amine_DH_bsu"/>
</dbReference>
<dbReference type="Pfam" id="PF07494">
    <property type="entry name" value="Reg_prop"/>
    <property type="match status" value="5"/>
</dbReference>
<dbReference type="InterPro" id="IPR003594">
    <property type="entry name" value="HATPase_dom"/>
</dbReference>
<keyword evidence="2" id="KW-0812">Transmembrane</keyword>
<dbReference type="InterPro" id="IPR036890">
    <property type="entry name" value="HATPase_C_sf"/>
</dbReference>
<feature type="domain" description="Histidine kinase" evidence="4">
    <location>
        <begin position="834"/>
        <end position="1024"/>
    </location>
</feature>
<dbReference type="Gene3D" id="2.60.40.10">
    <property type="entry name" value="Immunoglobulins"/>
    <property type="match status" value="1"/>
</dbReference>